<gene>
    <name evidence="1" type="ORF">WJX84_007453</name>
</gene>
<name>A0AAW1TCV5_9CHLO</name>
<dbReference type="Proteomes" id="UP001485043">
    <property type="component" value="Unassembled WGS sequence"/>
</dbReference>
<keyword evidence="2" id="KW-1185">Reference proteome</keyword>
<evidence type="ECO:0000313" key="1">
    <source>
        <dbReference type="EMBL" id="KAK9866805.1"/>
    </source>
</evidence>
<dbReference type="AlphaFoldDB" id="A0AAW1TCV5"/>
<evidence type="ECO:0000313" key="2">
    <source>
        <dbReference type="Proteomes" id="UP001485043"/>
    </source>
</evidence>
<dbReference type="EMBL" id="JALJOV010000132">
    <property type="protein sequence ID" value="KAK9866805.1"/>
    <property type="molecule type" value="Genomic_DNA"/>
</dbReference>
<protein>
    <submittedName>
        <fullName evidence="1">Uncharacterized protein</fullName>
    </submittedName>
</protein>
<proteinExistence type="predicted"/>
<reference evidence="1 2" key="1">
    <citation type="journal article" date="2024" name="Nat. Commun.">
        <title>Phylogenomics reveals the evolutionary origins of lichenization in chlorophyte algae.</title>
        <authorList>
            <person name="Puginier C."/>
            <person name="Libourel C."/>
            <person name="Otte J."/>
            <person name="Skaloud P."/>
            <person name="Haon M."/>
            <person name="Grisel S."/>
            <person name="Petersen M."/>
            <person name="Berrin J.G."/>
            <person name="Delaux P.M."/>
            <person name="Dal Grande F."/>
            <person name="Keller J."/>
        </authorList>
    </citation>
    <scope>NUCLEOTIDE SEQUENCE [LARGE SCALE GENOMIC DNA]</scope>
    <source>
        <strain evidence="1 2">SAG 2523</strain>
    </source>
</reference>
<organism evidence="1 2">
    <name type="scientific">Apatococcus fuscideae</name>
    <dbReference type="NCBI Taxonomy" id="2026836"/>
    <lineage>
        <taxon>Eukaryota</taxon>
        <taxon>Viridiplantae</taxon>
        <taxon>Chlorophyta</taxon>
        <taxon>core chlorophytes</taxon>
        <taxon>Trebouxiophyceae</taxon>
        <taxon>Chlorellales</taxon>
        <taxon>Chlorellaceae</taxon>
        <taxon>Apatococcus</taxon>
    </lineage>
</organism>
<sequence length="226" mass="24607">MCGQVPAHCQARSLFGTDVKRALLADHTQQQMQVSNLEDLLARMRYVTGPYATQGLLLRALSSSQGRLDWAVNIYFREGVMRLGSGPPDWQWHAGHPLPGRASATCSAARTSQALRQAAATDSVWRCHTARRWGLPDHRTPPAPANPIKAQPAAVPKGVAYAGILDCSKGRIVPIVYGFPSGPLLKAGREKKAINGGDYLLASEPVWACNCCRARFAAYPYQSRLD</sequence>
<accession>A0AAW1TCV5</accession>
<comment type="caution">
    <text evidence="1">The sequence shown here is derived from an EMBL/GenBank/DDBJ whole genome shotgun (WGS) entry which is preliminary data.</text>
</comment>